<keyword evidence="6" id="KW-1185">Reference proteome</keyword>
<dbReference type="InterPro" id="IPR058390">
    <property type="entry name" value="DUF8077"/>
</dbReference>
<name>A0A2G5SSL4_9PELO</name>
<feature type="chain" id="PRO_5013929198" description="DUF8077 domain-containing protein" evidence="3">
    <location>
        <begin position="23"/>
        <end position="352"/>
    </location>
</feature>
<keyword evidence="3" id="KW-0732">Signal</keyword>
<gene>
    <name evidence="5" type="primary">Cni-R02E4.2</name>
    <name evidence="5" type="synonym">Cnig_chr_X.g24016</name>
    <name evidence="5" type="ORF">B9Z55_024016</name>
</gene>
<comment type="caution">
    <text evidence="5">The sequence shown here is derived from an EMBL/GenBank/DDBJ whole genome shotgun (WGS) entry which is preliminary data.</text>
</comment>
<evidence type="ECO:0000256" key="2">
    <source>
        <dbReference type="SAM" id="Phobius"/>
    </source>
</evidence>
<reference evidence="6" key="1">
    <citation type="submission" date="2017-10" db="EMBL/GenBank/DDBJ databases">
        <title>Rapid genome shrinkage in a self-fertile nematode reveals novel sperm competition proteins.</title>
        <authorList>
            <person name="Yin D."/>
            <person name="Schwarz E.M."/>
            <person name="Thomas C.G."/>
            <person name="Felde R.L."/>
            <person name="Korf I.F."/>
            <person name="Cutter A.D."/>
            <person name="Schartner C.M."/>
            <person name="Ralston E.J."/>
            <person name="Meyer B.J."/>
            <person name="Haag E.S."/>
        </authorList>
    </citation>
    <scope>NUCLEOTIDE SEQUENCE [LARGE SCALE GENOMIC DNA]</scope>
    <source>
        <strain evidence="6">JU1422</strain>
    </source>
</reference>
<dbReference type="OrthoDB" id="5858611at2759"/>
<dbReference type="EMBL" id="PDUG01000006">
    <property type="protein sequence ID" value="PIC17962.1"/>
    <property type="molecule type" value="Genomic_DNA"/>
</dbReference>
<dbReference type="Pfam" id="PF26284">
    <property type="entry name" value="DUF8077"/>
    <property type="match status" value="1"/>
</dbReference>
<evidence type="ECO:0000256" key="3">
    <source>
        <dbReference type="SAM" id="SignalP"/>
    </source>
</evidence>
<organism evidence="5 6">
    <name type="scientific">Caenorhabditis nigoni</name>
    <dbReference type="NCBI Taxonomy" id="1611254"/>
    <lineage>
        <taxon>Eukaryota</taxon>
        <taxon>Metazoa</taxon>
        <taxon>Ecdysozoa</taxon>
        <taxon>Nematoda</taxon>
        <taxon>Chromadorea</taxon>
        <taxon>Rhabditida</taxon>
        <taxon>Rhabditina</taxon>
        <taxon>Rhabditomorpha</taxon>
        <taxon>Rhabditoidea</taxon>
        <taxon>Rhabditidae</taxon>
        <taxon>Peloderinae</taxon>
        <taxon>Caenorhabditis</taxon>
    </lineage>
</organism>
<evidence type="ECO:0000313" key="6">
    <source>
        <dbReference type="Proteomes" id="UP000230233"/>
    </source>
</evidence>
<keyword evidence="2" id="KW-1133">Transmembrane helix</keyword>
<keyword evidence="2" id="KW-0812">Transmembrane</keyword>
<feature type="domain" description="DUF8077" evidence="4">
    <location>
        <begin position="34"/>
        <end position="160"/>
    </location>
</feature>
<feature type="transmembrane region" description="Helical" evidence="2">
    <location>
        <begin position="168"/>
        <end position="191"/>
    </location>
</feature>
<feature type="region of interest" description="Disordered" evidence="1">
    <location>
        <begin position="309"/>
        <end position="343"/>
    </location>
</feature>
<dbReference type="Proteomes" id="UP000230233">
    <property type="component" value="Chromosome X"/>
</dbReference>
<accession>A0A2G5SSL4</accession>
<evidence type="ECO:0000259" key="4">
    <source>
        <dbReference type="Pfam" id="PF26284"/>
    </source>
</evidence>
<sequence>MRCSSVSASLLFIYFSVPNVLTYTSHIEDPSRVELDMFDWTAGVRVAYCVDSPLPDLISPFRRTMAKVVTKYCQNATACNLRSSLIFGPEQIVILEGFPRRESLTIQIKFFVLLPHFSNPNLRQQRPFLPRQVLSDILQKHHQEIANRLGWHIIAYEKYPRFDSMTEFMNVAIIPIVIVSIPLMVFLAYWVSTLRPNSGSDTWMVTGSAGGKNAALRRTMEIIAEQNEEYERQQRYAMSKHVVATGGHEGITTTGELLLNVARLSMASSQAPSSAQSPQIFIQPGSSSSSSAPRTSIVSLHGKELLHVKPRHSRRPSSVEEIKKARRMRGHRKSESKQWKSGSLMLAGFRRT</sequence>
<feature type="signal peptide" evidence="3">
    <location>
        <begin position="1"/>
        <end position="22"/>
    </location>
</feature>
<dbReference type="AlphaFoldDB" id="A0A2G5SSL4"/>
<feature type="region of interest" description="Disordered" evidence="1">
    <location>
        <begin position="273"/>
        <end position="296"/>
    </location>
</feature>
<protein>
    <recommendedName>
        <fullName evidence="4">DUF8077 domain-containing protein</fullName>
    </recommendedName>
</protein>
<evidence type="ECO:0000313" key="5">
    <source>
        <dbReference type="EMBL" id="PIC17962.1"/>
    </source>
</evidence>
<keyword evidence="2" id="KW-0472">Membrane</keyword>
<evidence type="ECO:0000256" key="1">
    <source>
        <dbReference type="SAM" id="MobiDB-lite"/>
    </source>
</evidence>
<proteinExistence type="predicted"/>